<dbReference type="Pfam" id="PF08898">
    <property type="entry name" value="DUF1843"/>
    <property type="match status" value="1"/>
</dbReference>
<dbReference type="RefSeq" id="WP_170034414.1">
    <property type="nucleotide sequence ID" value="NZ_JABDTL010000001.1"/>
</dbReference>
<dbReference type="Proteomes" id="UP000582837">
    <property type="component" value="Unassembled WGS sequence"/>
</dbReference>
<evidence type="ECO:0000259" key="1">
    <source>
        <dbReference type="Pfam" id="PF08898"/>
    </source>
</evidence>
<dbReference type="AlphaFoldDB" id="A0A841GXW0"/>
<comment type="caution">
    <text evidence="2">The sequence shown here is derived from an EMBL/GenBank/DDBJ whole genome shotgun (WGS) entry which is preliminary data.</text>
</comment>
<dbReference type="InterPro" id="IPR014994">
    <property type="entry name" value="DUF1843"/>
</dbReference>
<protein>
    <recommendedName>
        <fullName evidence="1">DUF1843 domain-containing protein</fullName>
    </recommendedName>
</protein>
<keyword evidence="3" id="KW-1185">Reference proteome</keyword>
<reference evidence="2 3" key="1">
    <citation type="submission" date="2020-08" db="EMBL/GenBank/DDBJ databases">
        <title>Genomic Encyclopedia of Type Strains, Phase IV (KMG-IV): sequencing the most valuable type-strain genomes for metagenomic binning, comparative biology and taxonomic classification.</title>
        <authorList>
            <person name="Goeker M."/>
        </authorList>
    </citation>
    <scope>NUCLEOTIDE SEQUENCE [LARGE SCALE GENOMIC DNA]</scope>
    <source>
        <strain evidence="2 3">DSM 29007</strain>
    </source>
</reference>
<gene>
    <name evidence="2" type="ORF">HNQ61_002203</name>
</gene>
<accession>A0A841GXW0</accession>
<proteinExistence type="predicted"/>
<evidence type="ECO:0000313" key="3">
    <source>
        <dbReference type="Proteomes" id="UP000582837"/>
    </source>
</evidence>
<name>A0A841GXW0_9BACT</name>
<evidence type="ECO:0000313" key="2">
    <source>
        <dbReference type="EMBL" id="MBB6070582.1"/>
    </source>
</evidence>
<dbReference type="EMBL" id="JACHIA010000005">
    <property type="protein sequence ID" value="MBB6070582.1"/>
    <property type="molecule type" value="Genomic_DNA"/>
</dbReference>
<sequence length="67" mass="7322">MVSSEPIIGPIKPYGPPIRDAVASGDTGRMRRVSDNAHRWLEEYPHHKDAGEVRAALADLDSALTRA</sequence>
<organism evidence="2 3">
    <name type="scientific">Longimicrobium terrae</name>
    <dbReference type="NCBI Taxonomy" id="1639882"/>
    <lineage>
        <taxon>Bacteria</taxon>
        <taxon>Pseudomonadati</taxon>
        <taxon>Gemmatimonadota</taxon>
        <taxon>Longimicrobiia</taxon>
        <taxon>Longimicrobiales</taxon>
        <taxon>Longimicrobiaceae</taxon>
        <taxon>Longimicrobium</taxon>
    </lineage>
</organism>
<feature type="domain" description="DUF1843" evidence="1">
    <location>
        <begin position="13"/>
        <end position="59"/>
    </location>
</feature>